<organism evidence="4 5">
    <name type="scientific">Oleiphilus messinensis</name>
    <dbReference type="NCBI Taxonomy" id="141451"/>
    <lineage>
        <taxon>Bacteria</taxon>
        <taxon>Pseudomonadati</taxon>
        <taxon>Pseudomonadota</taxon>
        <taxon>Gammaproteobacteria</taxon>
        <taxon>Oceanospirillales</taxon>
        <taxon>Oleiphilaceae</taxon>
        <taxon>Oleiphilus</taxon>
    </lineage>
</organism>
<dbReference type="SUPFAM" id="SSF75011">
    <property type="entry name" value="3-carboxy-cis,cis-mucoante lactonizing enzyme"/>
    <property type="match status" value="1"/>
</dbReference>
<feature type="compositionally biased region" description="Gly residues" evidence="2">
    <location>
        <begin position="5234"/>
        <end position="5271"/>
    </location>
</feature>
<feature type="domain" description="PKD" evidence="3">
    <location>
        <begin position="6171"/>
        <end position="6224"/>
    </location>
</feature>
<evidence type="ECO:0000313" key="4">
    <source>
        <dbReference type="EMBL" id="ARU58039.1"/>
    </source>
</evidence>
<dbReference type="NCBIfam" id="NF012206">
    <property type="entry name" value="LktA_tand_53"/>
    <property type="match status" value="4"/>
</dbReference>
<dbReference type="InterPro" id="IPR053786">
    <property type="entry name" value="LEPRxLL_CS"/>
</dbReference>
<feature type="compositionally biased region" description="Gly residues" evidence="2">
    <location>
        <begin position="5203"/>
        <end position="5222"/>
    </location>
</feature>
<feature type="region of interest" description="Disordered" evidence="2">
    <location>
        <begin position="1"/>
        <end position="24"/>
    </location>
</feature>
<feature type="compositionally biased region" description="Gly residues" evidence="2">
    <location>
        <begin position="4989"/>
        <end position="5001"/>
    </location>
</feature>
<feature type="region of interest" description="Disordered" evidence="2">
    <location>
        <begin position="7249"/>
        <end position="7273"/>
    </location>
</feature>
<dbReference type="Pfam" id="PF10282">
    <property type="entry name" value="Lactonase"/>
    <property type="match status" value="2"/>
</dbReference>
<dbReference type="InterPro" id="IPR047881">
    <property type="entry name" value="LktA_repeat"/>
</dbReference>
<dbReference type="GO" id="GO:0005509">
    <property type="term" value="F:calcium ion binding"/>
    <property type="evidence" value="ECO:0007669"/>
    <property type="project" value="InterPro"/>
</dbReference>
<evidence type="ECO:0000259" key="3">
    <source>
        <dbReference type="PROSITE" id="PS50093"/>
    </source>
</evidence>
<dbReference type="InterPro" id="IPR018511">
    <property type="entry name" value="Hemolysin-typ_Ca-bd_CS"/>
</dbReference>
<dbReference type="PROSITE" id="PS50093">
    <property type="entry name" value="PKD"/>
    <property type="match status" value="1"/>
</dbReference>
<proteinExistence type="predicted"/>
<name>A0A1Y0ID28_9GAMM</name>
<dbReference type="InterPro" id="IPR001343">
    <property type="entry name" value="Hemolysn_Ca-bd"/>
</dbReference>
<dbReference type="KEGG" id="ome:OLMES_4021"/>
<evidence type="ECO:0000256" key="2">
    <source>
        <dbReference type="SAM" id="MobiDB-lite"/>
    </source>
</evidence>
<accession>A0A1Y0ID28</accession>
<dbReference type="SUPFAM" id="SSF51120">
    <property type="entry name" value="beta-Roll"/>
    <property type="match status" value="2"/>
</dbReference>
<evidence type="ECO:0000313" key="5">
    <source>
        <dbReference type="Proteomes" id="UP000196027"/>
    </source>
</evidence>
<feature type="region of interest" description="Disordered" evidence="2">
    <location>
        <begin position="5200"/>
        <end position="5271"/>
    </location>
</feature>
<dbReference type="Gene3D" id="2.60.40.10">
    <property type="entry name" value="Immunoglobulins"/>
    <property type="match status" value="4"/>
</dbReference>
<feature type="compositionally biased region" description="Gly residues" evidence="2">
    <location>
        <begin position="5010"/>
        <end position="5033"/>
    </location>
</feature>
<gene>
    <name evidence="4" type="ORF">OLMES_4021</name>
</gene>
<feature type="compositionally biased region" description="Gly residues" evidence="2">
    <location>
        <begin position="5101"/>
        <end position="5135"/>
    </location>
</feature>
<feature type="compositionally biased region" description="Gly residues" evidence="2">
    <location>
        <begin position="4939"/>
        <end position="4979"/>
    </location>
</feature>
<protein>
    <submittedName>
        <fullName evidence="4">Large cell-surface protein</fullName>
    </submittedName>
</protein>
<reference evidence="4 5" key="1">
    <citation type="submission" date="2017-05" db="EMBL/GenBank/DDBJ databases">
        <title>Genomic insights into alkan degradation activity of Oleiphilus messinensis.</title>
        <authorList>
            <person name="Kozyavkin S.A."/>
            <person name="Slesarev A.I."/>
            <person name="Golyshin P.N."/>
            <person name="Korzhenkov A."/>
            <person name="Golyshina O.N."/>
            <person name="Toshchakov S.V."/>
        </authorList>
    </citation>
    <scope>NUCLEOTIDE SEQUENCE [LARGE SCALE GENOMIC DNA]</scope>
    <source>
        <strain evidence="4 5">ME102</strain>
    </source>
</reference>
<dbReference type="PRINTS" id="PR00313">
    <property type="entry name" value="CABNDNGRPT"/>
</dbReference>
<dbReference type="InterPro" id="IPR000601">
    <property type="entry name" value="PKD_dom"/>
</dbReference>
<evidence type="ECO:0000256" key="1">
    <source>
        <dbReference type="ARBA" id="ARBA00022837"/>
    </source>
</evidence>
<dbReference type="SUPFAM" id="SSF49299">
    <property type="entry name" value="PKD domain"/>
    <property type="match status" value="3"/>
</dbReference>
<dbReference type="Pfam" id="PF00353">
    <property type="entry name" value="HemolysinCabind"/>
    <property type="match status" value="5"/>
</dbReference>
<dbReference type="NCBIfam" id="NF012209">
    <property type="entry name" value="LEPR-8K"/>
    <property type="match status" value="1"/>
</dbReference>
<dbReference type="PROSITE" id="PS00330">
    <property type="entry name" value="HEMOLYSIN_CALCIUM"/>
    <property type="match status" value="3"/>
</dbReference>
<dbReference type="CDD" id="cd00146">
    <property type="entry name" value="PKD"/>
    <property type="match status" value="1"/>
</dbReference>
<feature type="region of interest" description="Disordered" evidence="2">
    <location>
        <begin position="4937"/>
        <end position="5135"/>
    </location>
</feature>
<feature type="compositionally biased region" description="Basic and acidic residues" evidence="2">
    <location>
        <begin position="1"/>
        <end position="11"/>
    </location>
</feature>
<keyword evidence="5" id="KW-1185">Reference proteome</keyword>
<sequence length="7866" mass="801065">MEFFGKEDRSFGGKLKRNKSGQKPLAEAIRNVTSGSAQASGRRLGQWLSQRLSTAKKYKSETPLDGSLSAKASQFQLEGLEPRLLLSADPLATYVANDADHIQVSVGSDASGEHIALTNAQNDTAKYYFNDPEQNNIGITGSSASDTIVLDDAVLELLQSREDVTLEIDGGSGMDTLVYNGANRVLQLSGVNEGGLAAVEIGLEDGAHQITAPYVTFSGMENADVRDTTGAAENNIASAMVAWHGDGQLTGTVQSSKLTLIGDPEVDNGITIRNSGAVFVVSENSGDLLRFEMPAYELNINLGSQSSDTVTVGALGNFAAHLNILEQYPNIGAEDGAGFDAVHFAGDINLGGHDLTVLSDDIEVQANVTVSTSSNSGAAGRIALQTITINSVNIGSDARGITVNRGAALLAQGNAGQDGEIRLQSAVVDNAAVFKNNQAALNGNFNTERALSSTIALVDATLRGGDIVVQAAAVDDSKHSTVPEWVSNLEYEVPTFLEGLDPALPTLNDELMKYFSTLITPATVTQRTATADVIVNGANIESSGNINIESASGVDTSSESISLFGALGGAGNFLPSISVVYASGTSAANTKIGDNSGLANALQSNNATRLSADGNINIVSDAETTARQLARSSANFGPTANANKTGLSVGISQIDTDSHAVVGDRATIQSGGNVAIEAKGDIDSSVAAETTLYSQALGAVGFAINHDDADINATVLGDITAVGESNVISDSLQSQVGGNGVITVADHGLSDGQALVYASTQSQPLPGLDDAGVYYVVVDPQDSAKIHLVPSIQEALDADLDNQLDIQALEAGGDHLLERQRIILEFASDQVNSGANTINLAGGHGLASGDVVIYRSDGIASIGGLEDGKAYEVRIQNGAVQLVHNSAVSAFGTPVVIDLDTGLLSGTSNHFLEKADTQQRVQSFSPVHSVHDQENAITLAAGHSFQTGDRVLYRSGGLNGMVDDLTYYVKVINSNQFQLQLQPELDLDVSALTDVGQTQTLNRWQSVDIGTELRTVGENDLLHTTVNDATNTIVMANHGFETGQELLYVNYEQTPIQGLEDGGLYYVIKINNNAFALANTFDRAMDHGTVGDSGSTLNNILDIAAAQVAHSQHQFFYETTALSFNPTDSQRVDDQQNTFNFGQNHNLETGDVLVYHTDSVIANDVESFYNVTVDPAEVRVIDIDSRIDINAGSNEIFFGLHGLKTGDRVTYQLLEGSTPIPGLSVGATYDVVVVDDSRFKLRTTGGASVDITALPENGEFHRFTTQLTAVNSADNSIRAPYHRMTTGEAVFYQPPVDSQGNPQGNAIGGLQAGVYYAVVIDGANFRLASTEADALAADINNPADSRYVTLTASGSGTGHVFRHAQMLQIGDQEINGLINGESYFVVKVSNTEIRLADSLAEARAAEIVKPDTSHAVASGHTLRLPQTEGIHIGADLKAKDKAKAQGATGSAPKIQDYLTEPLILAGTAAKGKGYINTKIPGAGNAFSIGMGVALNLVDHDVHATVGSSANLVSQRDIGVKAHITQFEQVIVKAFAGVEKDTLNDTPDAGDVFNGLNIGAALGLALIDNDVTADIQSNAHIDAAGTLSVIADLEYPLLWSLPGTYDSEFPTHLDIASYLDGSLGLMSKGVNSFVNTKSRVKSPLGSFSVMLTASIADYDNKAIARIADNALVNQNAALHNDTQSVEVDARVAMDLINVAGVMNFDMHPSGVQKALTDGNPGAFFNPFANAGNFGLGGTLHYQDLNNTALAEIGTASVRAGALGSVSVRAHEDIYSLNLVQGGGINGNFGLSGSNVLNFHTSDILARVDGNARINTGDLIIDAHSMMEHFNYTGVGQFSSAIAVGESVEVNFIDRKVRAILGEAGSGSSASSGYINASGDVTVNAEGRGYASGFAISATGIISPVLVDQLTQGFFKVPTSTGDAVSDSARVANIAQQMALGTFGLDVSASVAGNFGEDHVLAEINADGMTISAAFALSVAAKNDTDYMALGGSASLVTRGDPLPNATAGLAGAVTVNDLDSTVKAYIKNGAITAGSVAVNAIRPDELNFITGSAGGRAQFTAVDVGFSIAGSASLNLIELTTDAAIQNSTVDAGAVSVLSENKAGSRAVGGGINLNIGVANLAAGVGTSFGFNDISSTTISVIDNSTITHQDNLDVIAISGMAIDAYAVTLGFSGTFSGSGAAAVNLVESETRSELRNSSTLGGGTGTIADVNVSATDTPSLFAVGVGVSGGYLNFASVGGAVAYNGIGSRDQDNPATSGAFARISNSTVDTSGNVGVKSVFRPNMDGSAIGGAEVAGASGAALSGAVVINDWTADSTALIEQSDIVAGLSVTVAAQDYDVSGRATVDAIAGALSLAFSTGQLSGGAGAGVSINFVDSHIQAEALDTAITAGDSGTPSQIQIMADSDRQLNGSAVGLSGAAGFSVQGVNIAGAGSYAENQSRNKVIARPVNTELDSRSGGIIIRAEENQGAFALAGGIGASGSIGAGGGNLAVGFGIGKNDIASTIIAVTDQSTLTAQGDVVIEALSQNKGAKFEAITFGGAFSGATGATVGGALSGAGADARNIIRNSVTASVENGSTIVTKGSITINTDELSDVYVLAVGGAVGFAAGAETAGALTVGWVVSENDIENTVTSRVQNASLTTTEGGQSADVNIWSASDLLASSHAVAVSLAGAIAPLAGSISVAGAQSVTRSKNRVDSLIDENSTVIAFGAVSVAANDGQDTGSEIKAGVGTGAGAFGTTAGASAGVSQTEIVVENTITARIDGVVEAQTGDLEIAANSDAHVDVETYATSVAASATGALAGAGGSTLVQVSNVVDAVLGQSASIAALVGDVSIDANSDYFVEADTKGVAGTLAYAGAALGVSLVNVHVGGINSDGEQSRTRAQLSGSVLKAHNVTVEAYNKTDADSDGFALGAGAGKFVLAGAAVAATTVIDTAVEAVIVTPELGDVLDDQAKQVTGDLTVRALSDVDGDADTFGIRAAVGLGLAVGGSMSEVHVIPSVTARIAEDSQIDVDGHILIEALQGVNAAGQSLDRRSDAVAEASGGGLIDGFATFAFINMAPQVSASVPSGVALSAGETGDITVRVRTDNDAKADGSGFAIGAVAGGGSWAEAQDYADARASIEGQILQARNVDVIVVSDDAAEAVSKAFGGGVVSGAAADSDSYVSPRLRANIGSGLNIQASGRVSVTTDATTQAESHAEGSTISLGGAGVSFSDATVMPELETIIGNSNIQADTITLSSQHNQHDPIADKGAKAVSTASAGTLVAGVGVNTATATSSANLNSFVGDQAQLDATGDINILGASNNHAEANSSGNGFGLLVGVGTSDSDANTNGVLNTRLDGTILNAANITVQNIHLNDTRSESTASGGGLVGVQGTDSSTGINTTTTTELGVGLNIAQNSGHVVVDANVSNDAYVDAGGSGSGLVGIGDAQANGNISNTNTLRMSGGTINSSGDVTLGVDSDNGITFNARSGSGSGVNLSAAGSNLTVNDTTLASIDAESLILAEGDIRVDANSRGSGDGLSKVDNSGLGTNANTNSSFTFNQDLTATIDDAELRGQNINIATDVERMVITAKADSSAKGAGTDSDASATVTTDSDATLNLLDGALLSGEDSVTLSAGYGTLDTEAKADAATASAGGDTDATATNALTADSLVNADSGATIRTRNLLVETPAPANPLYDANAKRHINFGIVDTGEEISNRSLTMNREMQFDAQVILTGKTAELFIDAAGNVVSQKNMAIDEAASNASQIVLQDLVNTEALVGSARFNGGNTNQDSQGDVGSRLTGNPDFRFSTSFESVTVSNESGKDLIINDIFVTNDNITAQSNIVFNVQDNALAQPVRIQSNPDMPPVVIENLGTADLIEVRGTVDNPYGTTLLSTATGNIQTASAGLIRSNELDLAALTGDVGSLQNAIRVDTNRLDGVAQDNFYAQDSVGDLGVGHIESAGIVWLKTNGSIIDADATESIDFPEEMVDVRADLIVFNVNNGALGDISNPLDVQTGTGLFADAKGDIALSGIGGTLTLNEVLSREGNILVTVMDTDRTGDLGEHLLLPENAKLRAETGSVTLQAGDSIDLDETAAVRAQTGIAITVDEGDADSTGALVNLRGEIQGASLTVNTGIESDQVAISAASQTTQLNLSDGDDLVLLGSRANLLVPDTEAGNMNGFSHNLGVDGGAGSDRVEVDHSGTPVAAVVSITEDTVSGVAQGLLSYNNVEERVLDLGAGADQITINATHSDTLLRVNSGAGADRIKLGQGDTGSGTLDGIQGFVDVRGQEGNDQLIVTDSGDLDANVGVLTENRILGLGLGAADDQTVNIDAGVNYSDFEKVEFALGAGADQLTISSLNTATDLNAGEGLDALLITGDLKDYRASLEINGGGNGDILNVAPEVENPLQMTLDQVNGQGILSDIAMAVDTEVRFSGMGALNLQLTDLADVLTVEALATPATIASGAGDDDIQLVHVSQPVTVNLGAGQNRTELVSASAPVNVIGSGASDGFDHLIVDASTTTSQITGQITNQSASAGQLTGLTNQPVSFDKLDRVEAILGEGNDIFTVNHSLVDTAVILHGGKGNDAFVVEQIGALETQLVGGDNEDRVTVFVEGAPTENQFATLALDVDELIVDNTTGNGNHWISVDGIELRANSGAGEFLVMNTDGAELTDLRAGSGQDRLETRSATPGEVAGLVDDHRVELRQGAEVLEQSGRDGYHFYDVNVVSMDGLLSGTNYVEDGFVLSSPSLSKSNLHSASITTTNSADRVQFASENSSEIIGVYALDVSTATSGSQSITVEAVTLSGEPVAKTYHFEGAAGPQQILLDDNLFGAVRSISWVSQGIVVDNIVAQKLVNSGSAPQVADVGTLVLNNNININTSAKTVNGVSNGGTLNGVGVFISVKNNILEVRFAGNLIIGDNVQVNVSGSANLGISLQAAGDVSVGDNFRVNMNANYESRGYGGGQGGAKVTGGTGTSGSGGGSGGSTSGSASNGGSGGKGESYPDRYYGGSDGRSGNWGSGSNGTSSGNPGTPGGSGTAGQNSGGGAGTGGTAGSRGSSADSRSGGRYGGGGDGGSPTSLGNGGSGDPGGSGRDGQAGIKGGSGGSGGHGKPGANNGSGLLISGGSGGGAGGSGGGGAGGSGGAGGGSGGGGGGGGAGGGAAPFYWWSSAGGTGGSGGRGGDGGRGGNGATGGDSGTGGGGGGAFELVALGDITIDNGNLTAVGGQGRDGKGPGTVGPVGGSDGNHNSGRTNGSSGSGTAGTRGGSGGNGGHGGHGGAGGAGGSGGTGGSGSGGAGGTIKLYGTNVDASGVSVNTSGGSGGKNAQNGGSGRFIFGSNTDLAENRPGAITGAHQTITTGVRSDNSFLADSGQFNENTPYIADLKGGAEVFGVLDNVTYDDLADLVNNRSLVENPGNDALVAVVRLDTGPEIYNVDYTGFDMVLMINLTDANLPDPELGIVLPGSNSGDYQADLMIGGVENNPSYGGSGYQSMGTLGANQIWATLVPETDIQINASIDGEIDALNHTALAVGDIEFITVDQGNRPELNDRLQGFDRMAIDASGATLYGVNAEQNALVVINAQDGTQRQLLVDGLDGVEGLAGASDVVLSQDGNHVYVAGADANRIAVFSRDSNGNLNFVASVAANGINSLTLNESGNRVYAAGEQGIQAFNRGGNGVLTAATGMTTPNGMTGFTDISVSQDGSTVYAVSPVDNAVLSLSATNLSVLDTVSGTQSGLAGVSSVEQFGSFVYAVSETGNTMAVLENNNGKFALAQVLENGQDGVRGLLSPSDVTVSADGDYLMVTGAGANAVAVFARNGDNAQKDPGQLEFAQLVRNNVSGVDGLQNPGTLVVDPSGQFVYAGTLSEPGFEAGLVTFMDLSAGNALPEPNANLTTFSGIEALDVTTTAGNDTITVARNPGQDVANFGIETGADADNVILQAHGQDTRVNTGSGQDKIQVRSSSTDAELQLSGGDQDDRFEFVSLGANNRVEVLAGNGSDLISVAGDHIPASSTLQVNGQEPGAGSDTLLFDPEDPDPFDNQINYTPENFDPNNGVIQVIGRGQVNYQNVTVQLAGAPQIDFIQQPYAINEGDTVTFAVDVLPLGSTNTLSADPVWDIDGDGQFGEFSGHTVTLSWQQLVDLGLNDSGTYQIGVMATNSDGFSTVEVAEIVIADTPPTVTLSSESPAVLGVGQTYRIAFSADDFGSDLITEWRVDWGDGQPVEILGAGALTAQHAYQDIGNYNVSVYAVDGDTLPDGTQSPELVVDVTVLPEQLSIADVYTISKGSSLMLSGDAPANPGQIGWDINGDGDYNDATGASVEISWEQLQALLPDVDQAGDHQYSIRMQATYEGADLQVQSKPALLRVESNPAAAALRISENPQEGEEATVSIVSTQTGQLLDTAGYRFSFDLNNDGNLDIVESASPEWTIPAAQLADNGAYSIRAVIHEPGKDDLEIYGTVQVANVAPILSVTGAEQIQQGEDYSLSLSATDPGDDTVDYWVVNWGDGTSETYFGEAVEVVHQFVANGSTEIAVSAVDEDGVYSTTHNVVVGKADFALENVQIADVLEDGMARLTGLITDVAANQSLSMTINWGDGQSQTVDLQTGATGTSKNFDVSHRYLDDAPSGTESDTYTISIAVTDAAGDTAVTSTEVTVSNQAPVLTSINLEQGAIEAGGTAVLTGIVSDIGELDTHSVTIDWGDGNTSIAEVNPVSDTFTASHQYSAGGQSGYTITAIAEDDDGGMSDAAITEVSILSEVIAFNQYAFDQTDITEGESVNLTGTFAQIGNLDAYRMFVEWGDGEVSEASIDVANRSFAALHTYQDDPAGSNDDYLVTLVLERDDGTRTELALTESTVIIDDQGQQITYAPTVVNVSNSAPQLLNLTTSAFNAGQVAVGEPVQLTGQVLDAGTLDSHTITVDWGDSVVETINLNSADIQLTHDYDLPGQYSISVSLADDDGATVAGQTQAILGGFVVDDDELYIAGTSDADLVRIQERGDGGLIVHYESTVETITQTYDADQIAQLHVNLGEGDDRIEFIGSDSVNHYRLNGNTVGHDSRSTTFTNIESVSVDAGSGTDTAIFVGGDTGGSGKLTAQSISSESFVAQGIPASIAYAGLEGLEVRLGAGSDNFTVDALPAGMALAIHGGAGDDQIFADKVATSVVIDGGAGNDKIIGGAGDDDLIGGLGEDELIGAAGNDILIADVGRVIVTQLENGSSRKDIVLEEVATAGQLLDLSVNLSDTAKTQLVDAEQMLLLRDPDSNTTSALLLDVTSGSNDKLSGGAGQDMLFGQRGNDQLDGGADDDQLYGDGVTILPNTSSTQPAVTNTLRLLSGADTDSSINLDAAGTVLNAPVLIKPEMGATDFNPGLYHITAEPSGGLESLNGSRTLSTSLGSPYSVMASVVLNAGSSAGLMAGNDQLNGGEGADLIYADDVSIATAVRSGFSLLDAAEQNTIAAMSTLSDVVAGLAFDQSSTELGGDNIDAGDGDDIVFADETHIVNGFTRSLPVADADLTDTVLMLHGHSTELRAAVQDAALAIAQVSTSGSAQVSAGMDVIQAGSGQDRVVGDRAIELLYEIDGYGLDADPADLFAPASVAATSDALSAQAAASNSAQSSYLTQRLDNLPVVNLDRVISLQTGNDQIRAGDGDDLVSSDESITIHPVNTGPLLNARSAEYPAYIANIDNWTQGLQDFVADHRNVASDSSLDRLNFAPFTIGSMASDRVWGDNGADSIIADNSVLMVEYNTESPTRFGRLGIQPVTIADLAHSGSASAGQDTVNGDAGADMIFGLEGNDIINGGADNDLIYGGSGVNELDGGEGTNTVLDNSTRDPMTGRNLDALQAKLFATRSTDLLDQMAADNNQSWVFDSQTGGFTPSSGTGSDQPVIEWDDMDLLSYIKR</sequence>
<keyword evidence="1" id="KW-0106">Calcium</keyword>
<feature type="compositionally biased region" description="Low complexity" evidence="2">
    <location>
        <begin position="5223"/>
        <end position="5233"/>
    </location>
</feature>
<feature type="compositionally biased region" description="Low complexity" evidence="2">
    <location>
        <begin position="5034"/>
        <end position="5044"/>
    </location>
</feature>
<dbReference type="EMBL" id="CP021425">
    <property type="protein sequence ID" value="ARU58039.1"/>
    <property type="molecule type" value="Genomic_DNA"/>
</dbReference>
<dbReference type="Proteomes" id="UP000196027">
    <property type="component" value="Chromosome"/>
</dbReference>
<dbReference type="InterPro" id="IPR011049">
    <property type="entry name" value="Serralysin-like_metalloprot_C"/>
</dbReference>
<feature type="region of interest" description="Disordered" evidence="2">
    <location>
        <begin position="5151"/>
        <end position="5177"/>
    </location>
</feature>
<dbReference type="InterPro" id="IPR019405">
    <property type="entry name" value="Lactonase_7-beta_prop"/>
</dbReference>
<dbReference type="RefSeq" id="WP_087462864.1">
    <property type="nucleotide sequence ID" value="NZ_CP021425.1"/>
</dbReference>
<dbReference type="InterPro" id="IPR035986">
    <property type="entry name" value="PKD_dom_sf"/>
</dbReference>
<dbReference type="InterPro" id="IPR013783">
    <property type="entry name" value="Ig-like_fold"/>
</dbReference>
<feature type="compositionally biased region" description="Gly residues" evidence="2">
    <location>
        <begin position="5045"/>
        <end position="5090"/>
    </location>
</feature>
<dbReference type="OrthoDB" id="5687728at2"/>